<name>A0AA38I5H1_9CUCU</name>
<evidence type="ECO:0000256" key="1">
    <source>
        <dbReference type="ARBA" id="ARBA00010531"/>
    </source>
</evidence>
<dbReference type="AlphaFoldDB" id="A0AA38I5H1"/>
<comment type="similarity">
    <text evidence="1">Belongs to the universal ribosomal protein uL1 family.</text>
</comment>
<dbReference type="Pfam" id="PF00687">
    <property type="entry name" value="Ribosomal_L1"/>
    <property type="match status" value="1"/>
</dbReference>
<dbReference type="InterPro" id="IPR016095">
    <property type="entry name" value="Ribosomal_uL1_3-a/b-sand"/>
</dbReference>
<gene>
    <name evidence="4" type="ORF">Zmor_019165</name>
</gene>
<keyword evidence="3" id="KW-0687">Ribonucleoprotein</keyword>
<keyword evidence="5" id="KW-1185">Reference proteome</keyword>
<organism evidence="4 5">
    <name type="scientific">Zophobas morio</name>
    <dbReference type="NCBI Taxonomy" id="2755281"/>
    <lineage>
        <taxon>Eukaryota</taxon>
        <taxon>Metazoa</taxon>
        <taxon>Ecdysozoa</taxon>
        <taxon>Arthropoda</taxon>
        <taxon>Hexapoda</taxon>
        <taxon>Insecta</taxon>
        <taxon>Pterygota</taxon>
        <taxon>Neoptera</taxon>
        <taxon>Endopterygota</taxon>
        <taxon>Coleoptera</taxon>
        <taxon>Polyphaga</taxon>
        <taxon>Cucujiformia</taxon>
        <taxon>Tenebrionidae</taxon>
        <taxon>Zophobas</taxon>
    </lineage>
</organism>
<dbReference type="Gene3D" id="3.40.50.790">
    <property type="match status" value="1"/>
</dbReference>
<accession>A0AA38I5H1</accession>
<dbReference type="SUPFAM" id="SSF56808">
    <property type="entry name" value="Ribosomal protein L1"/>
    <property type="match status" value="1"/>
</dbReference>
<evidence type="ECO:0008006" key="6">
    <source>
        <dbReference type="Google" id="ProtNLM"/>
    </source>
</evidence>
<dbReference type="GO" id="GO:1990904">
    <property type="term" value="C:ribonucleoprotein complex"/>
    <property type="evidence" value="ECO:0007669"/>
    <property type="project" value="UniProtKB-KW"/>
</dbReference>
<keyword evidence="2" id="KW-0689">Ribosomal protein</keyword>
<evidence type="ECO:0000313" key="4">
    <source>
        <dbReference type="EMBL" id="KAJ3647279.1"/>
    </source>
</evidence>
<dbReference type="EMBL" id="JALNTZ010000006">
    <property type="protein sequence ID" value="KAJ3647279.1"/>
    <property type="molecule type" value="Genomic_DNA"/>
</dbReference>
<dbReference type="InterPro" id="IPR023674">
    <property type="entry name" value="Ribosomal_uL1-like"/>
</dbReference>
<comment type="caution">
    <text evidence="4">The sequence shown here is derived from an EMBL/GenBank/DDBJ whole genome shotgun (WGS) entry which is preliminary data.</text>
</comment>
<protein>
    <recommendedName>
        <fullName evidence="6">39S ribosomal protein L1, mitochondrial</fullName>
    </recommendedName>
</protein>
<dbReference type="GO" id="GO:0005840">
    <property type="term" value="C:ribosome"/>
    <property type="evidence" value="ECO:0007669"/>
    <property type="project" value="UniProtKB-KW"/>
</dbReference>
<sequence length="342" mass="39119">MFSIVSKLRPNNSFFSLTKTFIPERNYAARKGTRERKQKKKTKKEVEVKAKFIPHNQRNKDALLAARPILKVDDSARPLPFDDVYIMKYYRWKVYPFHEAVESHRQTHHPDMYNEPNSHLLARIELNMQGEKATRFVEDFSRIAAIPHKFEHGDERAIIAFSKTASVRQEALDAGAQLAGGVDLIKQIQNGGVSLQNFQYIIAHPDILPELVPLRGVMKRRFPNPKMGTLAVDLTGVTERLLHGISYSAKKDEHEKDFGLVEAVVGTLDMDSRCLEENFAALVQDVYRMKPKREGTFISRCLLVSPPSSEKFKVDHELYIEVKDDNTQKDVEDDGEGERVAL</sequence>
<dbReference type="InterPro" id="IPR028364">
    <property type="entry name" value="Ribosomal_uL1/biogenesis"/>
</dbReference>
<evidence type="ECO:0000313" key="5">
    <source>
        <dbReference type="Proteomes" id="UP001168821"/>
    </source>
</evidence>
<dbReference type="Gene3D" id="3.30.190.20">
    <property type="match status" value="1"/>
</dbReference>
<reference evidence="4" key="1">
    <citation type="journal article" date="2023" name="G3 (Bethesda)">
        <title>Whole genome assemblies of Zophobas morio and Tenebrio molitor.</title>
        <authorList>
            <person name="Kaur S."/>
            <person name="Stinson S.A."/>
            <person name="diCenzo G.C."/>
        </authorList>
    </citation>
    <scope>NUCLEOTIDE SEQUENCE</scope>
    <source>
        <strain evidence="4">QUZm001</strain>
    </source>
</reference>
<proteinExistence type="inferred from homology"/>
<evidence type="ECO:0000256" key="2">
    <source>
        <dbReference type="ARBA" id="ARBA00022980"/>
    </source>
</evidence>
<dbReference type="PANTHER" id="PTHR36427">
    <property type="entry name" value="54S RIBOSOMAL PROTEIN L1, MITOCHONDRIAL"/>
    <property type="match status" value="1"/>
</dbReference>
<dbReference type="PANTHER" id="PTHR36427:SF3">
    <property type="entry name" value="LARGE RIBOSOMAL SUBUNIT PROTEIN UL1M"/>
    <property type="match status" value="1"/>
</dbReference>
<dbReference type="Proteomes" id="UP001168821">
    <property type="component" value="Unassembled WGS sequence"/>
</dbReference>
<evidence type="ECO:0000256" key="3">
    <source>
        <dbReference type="ARBA" id="ARBA00023274"/>
    </source>
</evidence>